<reference evidence="1 2" key="1">
    <citation type="submission" date="2020-02" db="EMBL/GenBank/DDBJ databases">
        <title>Draft genome sequence of Haematococcus lacustris strain NIES-144.</title>
        <authorList>
            <person name="Morimoto D."/>
            <person name="Nakagawa S."/>
            <person name="Yoshida T."/>
            <person name="Sawayama S."/>
        </authorList>
    </citation>
    <scope>NUCLEOTIDE SEQUENCE [LARGE SCALE GENOMIC DNA]</scope>
    <source>
        <strain evidence="1 2">NIES-144</strain>
    </source>
</reference>
<evidence type="ECO:0000313" key="1">
    <source>
        <dbReference type="EMBL" id="GFH06209.1"/>
    </source>
</evidence>
<accession>A0A699YJT1</accession>
<protein>
    <submittedName>
        <fullName evidence="1">Uncharacterized protein</fullName>
    </submittedName>
</protein>
<keyword evidence="2" id="KW-1185">Reference proteome</keyword>
<evidence type="ECO:0000313" key="2">
    <source>
        <dbReference type="Proteomes" id="UP000485058"/>
    </source>
</evidence>
<gene>
    <name evidence="1" type="ORF">HaLaN_00802</name>
</gene>
<name>A0A699YJT1_HAELA</name>
<sequence>MPRWRPQAACTTATLSPCWGEGQSAWHTGQKQVLDQMTVRALAQDVHGVT</sequence>
<dbReference type="Proteomes" id="UP000485058">
    <property type="component" value="Unassembled WGS sequence"/>
</dbReference>
<comment type="caution">
    <text evidence="1">The sequence shown here is derived from an EMBL/GenBank/DDBJ whole genome shotgun (WGS) entry which is preliminary data.</text>
</comment>
<organism evidence="1 2">
    <name type="scientific">Haematococcus lacustris</name>
    <name type="common">Green alga</name>
    <name type="synonym">Haematococcus pluvialis</name>
    <dbReference type="NCBI Taxonomy" id="44745"/>
    <lineage>
        <taxon>Eukaryota</taxon>
        <taxon>Viridiplantae</taxon>
        <taxon>Chlorophyta</taxon>
        <taxon>core chlorophytes</taxon>
        <taxon>Chlorophyceae</taxon>
        <taxon>CS clade</taxon>
        <taxon>Chlamydomonadales</taxon>
        <taxon>Haematococcaceae</taxon>
        <taxon>Haematococcus</taxon>
    </lineage>
</organism>
<proteinExistence type="predicted"/>
<dbReference type="AlphaFoldDB" id="A0A699YJT1"/>
<feature type="non-terminal residue" evidence="1">
    <location>
        <position position="50"/>
    </location>
</feature>
<feature type="non-terminal residue" evidence="1">
    <location>
        <position position="1"/>
    </location>
</feature>
<dbReference type="EMBL" id="BLLF01000027">
    <property type="protein sequence ID" value="GFH06209.1"/>
    <property type="molecule type" value="Genomic_DNA"/>
</dbReference>